<protein>
    <submittedName>
        <fullName evidence="2">Uncharacterized protein</fullName>
    </submittedName>
</protein>
<dbReference type="EMBL" id="VWOX01000009">
    <property type="protein sequence ID" value="KAA5541953.1"/>
    <property type="molecule type" value="Genomic_DNA"/>
</dbReference>
<dbReference type="InterPro" id="IPR032675">
    <property type="entry name" value="LRR_dom_sf"/>
</dbReference>
<evidence type="ECO:0000256" key="1">
    <source>
        <dbReference type="SAM" id="Phobius"/>
    </source>
</evidence>
<dbReference type="AlphaFoldDB" id="A0A5M6D3Q1"/>
<sequence>MLFGAACQFATVWITWALWQTRSDPPNLPTFDLPPWSFGWWIVGSLVWVCVRPRSGLAVHWFLLVIAALFDQTRLQPQFFGLALLMTACVWPAGLAVARWFLASTWLWAGLHKLLSPDWFGFASHWLVERMGIDDPDALYLPFALTVAIVELAVGVMACVRPRWAAIACIPMHLGIILMLSPLLAAWNASVIPWNLAMAVIGSWILWSSAGRWILGRWEPLLIAAWMATPLGFFVGWIDHGFAGVLYSDSVPRGLITRHDGLREIVGWGAIGVPFPNERRTLRMYFERSARPGEKLHIADPRWLLEDQYFVLGQDRRAVPIDRPSFFASTPIIAGDPSVLGVAKDSPRSIFRLQQAGVRMLQESLGQPIYAVAFDKQSFRPELMQALPGLPNLQQVQLAGTSVRDQDLVPLAQLHLLAGLGLDNTDVTDRGLETLRDLPYLQHVECENTDISAQALRSLLSKD</sequence>
<keyword evidence="1" id="KW-0472">Membrane</keyword>
<organism evidence="2 3">
    <name type="scientific">Roseiconus nitratireducens</name>
    <dbReference type="NCBI Taxonomy" id="2605748"/>
    <lineage>
        <taxon>Bacteria</taxon>
        <taxon>Pseudomonadati</taxon>
        <taxon>Planctomycetota</taxon>
        <taxon>Planctomycetia</taxon>
        <taxon>Pirellulales</taxon>
        <taxon>Pirellulaceae</taxon>
        <taxon>Roseiconus</taxon>
    </lineage>
</organism>
<dbReference type="Proteomes" id="UP000324479">
    <property type="component" value="Unassembled WGS sequence"/>
</dbReference>
<feature type="transmembrane region" description="Helical" evidence="1">
    <location>
        <begin position="191"/>
        <end position="209"/>
    </location>
</feature>
<reference evidence="2 3" key="1">
    <citation type="submission" date="2019-08" db="EMBL/GenBank/DDBJ databases">
        <authorList>
            <person name="Dhanesh K."/>
            <person name="Kumar G."/>
            <person name="Sasikala C."/>
            <person name="Venkata Ramana C."/>
        </authorList>
    </citation>
    <scope>NUCLEOTIDE SEQUENCE [LARGE SCALE GENOMIC DNA]</scope>
    <source>
        <strain evidence="2 3">JC645</strain>
    </source>
</reference>
<gene>
    <name evidence="2" type="ORF">FYK55_16545</name>
</gene>
<accession>A0A5M6D3Q1</accession>
<evidence type="ECO:0000313" key="2">
    <source>
        <dbReference type="EMBL" id="KAA5541953.1"/>
    </source>
</evidence>
<dbReference type="SUPFAM" id="SSF52047">
    <property type="entry name" value="RNI-like"/>
    <property type="match status" value="1"/>
</dbReference>
<proteinExistence type="predicted"/>
<name>A0A5M6D3Q1_9BACT</name>
<keyword evidence="1" id="KW-0812">Transmembrane</keyword>
<feature type="transmembrane region" description="Helical" evidence="1">
    <location>
        <begin position="82"/>
        <end position="102"/>
    </location>
</feature>
<keyword evidence="1" id="KW-1133">Transmembrane helix</keyword>
<dbReference type="Gene3D" id="3.80.10.10">
    <property type="entry name" value="Ribonuclease Inhibitor"/>
    <property type="match status" value="1"/>
</dbReference>
<comment type="caution">
    <text evidence="2">The sequence shown here is derived from an EMBL/GenBank/DDBJ whole genome shotgun (WGS) entry which is preliminary data.</text>
</comment>
<feature type="transmembrane region" description="Helical" evidence="1">
    <location>
        <begin position="221"/>
        <end position="238"/>
    </location>
</feature>
<feature type="transmembrane region" description="Helical" evidence="1">
    <location>
        <begin position="139"/>
        <end position="157"/>
    </location>
</feature>
<evidence type="ECO:0000313" key="3">
    <source>
        <dbReference type="Proteomes" id="UP000324479"/>
    </source>
</evidence>
<feature type="transmembrane region" description="Helical" evidence="1">
    <location>
        <begin position="164"/>
        <end position="185"/>
    </location>
</feature>
<keyword evidence="3" id="KW-1185">Reference proteome</keyword>